<evidence type="ECO:0000256" key="1">
    <source>
        <dbReference type="ARBA" id="ARBA00001971"/>
    </source>
</evidence>
<dbReference type="PRINTS" id="PR00463">
    <property type="entry name" value="EP450I"/>
</dbReference>
<organism evidence="9 10">
    <name type="scientific">Pleodorina starrii</name>
    <dbReference type="NCBI Taxonomy" id="330485"/>
    <lineage>
        <taxon>Eukaryota</taxon>
        <taxon>Viridiplantae</taxon>
        <taxon>Chlorophyta</taxon>
        <taxon>core chlorophytes</taxon>
        <taxon>Chlorophyceae</taxon>
        <taxon>CS clade</taxon>
        <taxon>Chlamydomonadales</taxon>
        <taxon>Volvocaceae</taxon>
        <taxon>Pleodorina</taxon>
    </lineage>
</organism>
<evidence type="ECO:0000256" key="5">
    <source>
        <dbReference type="ARBA" id="ARBA00023002"/>
    </source>
</evidence>
<dbReference type="PANTHER" id="PTHR24286:SF24">
    <property type="entry name" value="LANOSTEROL 14-ALPHA DEMETHYLASE"/>
    <property type="match status" value="1"/>
</dbReference>
<dbReference type="PANTHER" id="PTHR24286">
    <property type="entry name" value="CYTOCHROME P450 26"/>
    <property type="match status" value="1"/>
</dbReference>
<evidence type="ECO:0000313" key="10">
    <source>
        <dbReference type="Proteomes" id="UP001165080"/>
    </source>
</evidence>
<keyword evidence="10" id="KW-1185">Reference proteome</keyword>
<name>A0A9W6FCK4_9CHLO</name>
<dbReference type="AlphaFoldDB" id="A0A9W6FCK4"/>
<gene>
    <name evidence="9" type="primary">PLESTB004201</name>
    <name evidence="9" type="ORF">PLESTB_001975100</name>
</gene>
<dbReference type="GO" id="GO:0004497">
    <property type="term" value="F:monooxygenase activity"/>
    <property type="evidence" value="ECO:0007669"/>
    <property type="project" value="UniProtKB-KW"/>
</dbReference>
<evidence type="ECO:0000256" key="8">
    <source>
        <dbReference type="PIRSR" id="PIRSR602401-1"/>
    </source>
</evidence>
<comment type="similarity">
    <text evidence="2">Belongs to the cytochrome P450 family.</text>
</comment>
<keyword evidence="6 8" id="KW-0408">Iron</keyword>
<dbReference type="InterPro" id="IPR002401">
    <property type="entry name" value="Cyt_P450_E_grp-I"/>
</dbReference>
<comment type="caution">
    <text evidence="9">The sequence shown here is derived from an EMBL/GenBank/DDBJ whole genome shotgun (WGS) entry which is preliminary data.</text>
</comment>
<dbReference type="Proteomes" id="UP001165080">
    <property type="component" value="Unassembled WGS sequence"/>
</dbReference>
<dbReference type="Pfam" id="PF00067">
    <property type="entry name" value="p450"/>
    <property type="match status" value="1"/>
</dbReference>
<dbReference type="SUPFAM" id="SSF48264">
    <property type="entry name" value="Cytochrome P450"/>
    <property type="match status" value="1"/>
</dbReference>
<keyword evidence="7" id="KW-0503">Monooxygenase</keyword>
<keyword evidence="4 8" id="KW-0479">Metal-binding</keyword>
<dbReference type="GO" id="GO:0016705">
    <property type="term" value="F:oxidoreductase activity, acting on paired donors, with incorporation or reduction of molecular oxygen"/>
    <property type="evidence" value="ECO:0007669"/>
    <property type="project" value="InterPro"/>
</dbReference>
<evidence type="ECO:0008006" key="11">
    <source>
        <dbReference type="Google" id="ProtNLM"/>
    </source>
</evidence>
<dbReference type="InterPro" id="IPR001128">
    <property type="entry name" value="Cyt_P450"/>
</dbReference>
<sequence length="429" mass="47031">MRTVHARTGVTDRSVDLLRDGYTFADAVRARAGNLAARAVPLKLMGGPALLIRGTEAVRFFYDTDRFRRAGAMPVAVKAPLFGRGAVHGLDDDTHRHRKQLFLHATTPERVEALVEEVDREWARVLERAETLNVYEASVAVFGRAVLSWAGTGMDALQVEDRAQRLAAIVEGFGVPGLPWARAMLARRDSDAWAKDLIIRARTVEGFPGQTGRGAGQVPVLDLVAAYRDPDGRLLDEHTAGVELQNIVRPTIAVSRFAAFIALALHEHPQWVARLRAETADRGSTVGGPQARAFAHEVRRVYPFVPMLPARARCPMEWGGQHIRAGQRVLLDILGTNNDPGEWERPADFDPERFLGLDARQIENFIPQGGGSPRLGHRCPGEDVTVGLMAVTAAHLAGRDWAADESGMSFDLHRMPTRPQGGPVLQFTA</sequence>
<dbReference type="InterPro" id="IPR036396">
    <property type="entry name" value="Cyt_P450_sf"/>
</dbReference>
<accession>A0A9W6FCK4</accession>
<dbReference type="GO" id="GO:0005506">
    <property type="term" value="F:iron ion binding"/>
    <property type="evidence" value="ECO:0007669"/>
    <property type="project" value="InterPro"/>
</dbReference>
<dbReference type="GO" id="GO:0020037">
    <property type="term" value="F:heme binding"/>
    <property type="evidence" value="ECO:0007669"/>
    <property type="project" value="InterPro"/>
</dbReference>
<feature type="binding site" description="axial binding residue" evidence="8">
    <location>
        <position position="379"/>
    </location>
    <ligand>
        <name>heme</name>
        <dbReference type="ChEBI" id="CHEBI:30413"/>
    </ligand>
    <ligandPart>
        <name>Fe</name>
        <dbReference type="ChEBI" id="CHEBI:18248"/>
    </ligandPart>
</feature>
<proteinExistence type="inferred from homology"/>
<reference evidence="9 10" key="1">
    <citation type="journal article" date="2023" name="Commun. Biol.">
        <title>Reorganization of the ancestral sex-determining regions during the evolution of trioecy in Pleodorina starrii.</title>
        <authorList>
            <person name="Takahashi K."/>
            <person name="Suzuki S."/>
            <person name="Kawai-Toyooka H."/>
            <person name="Yamamoto K."/>
            <person name="Hamaji T."/>
            <person name="Ootsuki R."/>
            <person name="Yamaguchi H."/>
            <person name="Kawachi M."/>
            <person name="Higashiyama T."/>
            <person name="Nozaki H."/>
        </authorList>
    </citation>
    <scope>NUCLEOTIDE SEQUENCE [LARGE SCALE GENOMIC DNA]</scope>
    <source>
        <strain evidence="9 10">NIES-4479</strain>
    </source>
</reference>
<evidence type="ECO:0000256" key="3">
    <source>
        <dbReference type="ARBA" id="ARBA00022617"/>
    </source>
</evidence>
<evidence type="ECO:0000256" key="4">
    <source>
        <dbReference type="ARBA" id="ARBA00022723"/>
    </source>
</evidence>
<dbReference type="CDD" id="cd11067">
    <property type="entry name" value="CYP152"/>
    <property type="match status" value="1"/>
</dbReference>
<dbReference type="EMBL" id="BRXU01000081">
    <property type="protein sequence ID" value="GLC63046.1"/>
    <property type="molecule type" value="Genomic_DNA"/>
</dbReference>
<protein>
    <recommendedName>
        <fullName evidence="11">Cytochrome P450</fullName>
    </recommendedName>
</protein>
<keyword evidence="3 8" id="KW-0349">Heme</keyword>
<evidence type="ECO:0000256" key="2">
    <source>
        <dbReference type="ARBA" id="ARBA00010617"/>
    </source>
</evidence>
<evidence type="ECO:0000256" key="6">
    <source>
        <dbReference type="ARBA" id="ARBA00023004"/>
    </source>
</evidence>
<comment type="cofactor">
    <cofactor evidence="1 8">
        <name>heme</name>
        <dbReference type="ChEBI" id="CHEBI:30413"/>
    </cofactor>
</comment>
<dbReference type="GO" id="GO:0016125">
    <property type="term" value="P:sterol metabolic process"/>
    <property type="evidence" value="ECO:0007669"/>
    <property type="project" value="TreeGrafter"/>
</dbReference>
<keyword evidence="5" id="KW-0560">Oxidoreductase</keyword>
<evidence type="ECO:0000313" key="9">
    <source>
        <dbReference type="EMBL" id="GLC63046.1"/>
    </source>
</evidence>
<dbReference type="Gene3D" id="1.10.630.10">
    <property type="entry name" value="Cytochrome P450"/>
    <property type="match status" value="1"/>
</dbReference>
<evidence type="ECO:0000256" key="7">
    <source>
        <dbReference type="ARBA" id="ARBA00023033"/>
    </source>
</evidence>